<feature type="transmembrane region" description="Helical" evidence="1">
    <location>
        <begin position="12"/>
        <end position="34"/>
    </location>
</feature>
<feature type="non-terminal residue" evidence="2">
    <location>
        <position position="1"/>
    </location>
</feature>
<sequence>EKTKAIIRLSLVRLFLQLNVPLLYIGIPCIMAFIQAGTHIFPFLLVVYVIHILPLHPIAHNSVLLFLMPTYRRAITKFFKSSSITPNNKLNLWLLTMRGLMYL</sequence>
<dbReference type="AlphaFoldDB" id="A0AAN4ZJ85"/>
<proteinExistence type="predicted"/>
<feature type="transmembrane region" description="Helical" evidence="1">
    <location>
        <begin position="40"/>
        <end position="67"/>
    </location>
</feature>
<evidence type="ECO:0000313" key="2">
    <source>
        <dbReference type="EMBL" id="GMR39072.1"/>
    </source>
</evidence>
<reference evidence="3" key="1">
    <citation type="submission" date="2022-10" db="EMBL/GenBank/DDBJ databases">
        <title>Genome assembly of Pristionchus species.</title>
        <authorList>
            <person name="Yoshida K."/>
            <person name="Sommer R.J."/>
        </authorList>
    </citation>
    <scope>NUCLEOTIDE SEQUENCE [LARGE SCALE GENOMIC DNA]</scope>
    <source>
        <strain evidence="3">RS5460</strain>
    </source>
</reference>
<dbReference type="Proteomes" id="UP001328107">
    <property type="component" value="Unassembled WGS sequence"/>
</dbReference>
<evidence type="ECO:0000313" key="3">
    <source>
        <dbReference type="Proteomes" id="UP001328107"/>
    </source>
</evidence>
<evidence type="ECO:0000256" key="1">
    <source>
        <dbReference type="SAM" id="Phobius"/>
    </source>
</evidence>
<organism evidence="2 3">
    <name type="scientific">Pristionchus mayeri</name>
    <dbReference type="NCBI Taxonomy" id="1317129"/>
    <lineage>
        <taxon>Eukaryota</taxon>
        <taxon>Metazoa</taxon>
        <taxon>Ecdysozoa</taxon>
        <taxon>Nematoda</taxon>
        <taxon>Chromadorea</taxon>
        <taxon>Rhabditida</taxon>
        <taxon>Rhabditina</taxon>
        <taxon>Diplogasteromorpha</taxon>
        <taxon>Diplogasteroidea</taxon>
        <taxon>Neodiplogasteridae</taxon>
        <taxon>Pristionchus</taxon>
    </lineage>
</organism>
<name>A0AAN4ZJ85_9BILA</name>
<gene>
    <name evidence="2" type="ORF">PMAYCL1PPCAC_09267</name>
</gene>
<comment type="caution">
    <text evidence="2">The sequence shown here is derived from an EMBL/GenBank/DDBJ whole genome shotgun (WGS) entry which is preliminary data.</text>
</comment>
<accession>A0AAN4ZJ85</accession>
<keyword evidence="1" id="KW-1133">Transmembrane helix</keyword>
<protein>
    <recommendedName>
        <fullName evidence="4">G protein-coupled receptor</fullName>
    </recommendedName>
</protein>
<evidence type="ECO:0008006" key="4">
    <source>
        <dbReference type="Google" id="ProtNLM"/>
    </source>
</evidence>
<keyword evidence="3" id="KW-1185">Reference proteome</keyword>
<keyword evidence="1" id="KW-0472">Membrane</keyword>
<dbReference type="EMBL" id="BTRK01000002">
    <property type="protein sequence ID" value="GMR39072.1"/>
    <property type="molecule type" value="Genomic_DNA"/>
</dbReference>
<keyword evidence="1" id="KW-0812">Transmembrane</keyword>